<accession>A0ABV8B9P6</accession>
<organism evidence="2 3">
    <name type="scientific">Bacillus songklensis</name>
    <dbReference type="NCBI Taxonomy" id="1069116"/>
    <lineage>
        <taxon>Bacteria</taxon>
        <taxon>Bacillati</taxon>
        <taxon>Bacillota</taxon>
        <taxon>Bacilli</taxon>
        <taxon>Bacillales</taxon>
        <taxon>Bacillaceae</taxon>
        <taxon>Bacillus</taxon>
    </lineage>
</organism>
<keyword evidence="3" id="KW-1185">Reference proteome</keyword>
<dbReference type="Pfam" id="PF04230">
    <property type="entry name" value="PS_pyruv_trans"/>
    <property type="match status" value="1"/>
</dbReference>
<gene>
    <name evidence="2" type="ORF">ACFOU2_24635</name>
</gene>
<evidence type="ECO:0000313" key="2">
    <source>
        <dbReference type="EMBL" id="MFC3886505.1"/>
    </source>
</evidence>
<dbReference type="Proteomes" id="UP001595752">
    <property type="component" value="Unassembled WGS sequence"/>
</dbReference>
<dbReference type="RefSeq" id="WP_377918924.1">
    <property type="nucleotide sequence ID" value="NZ_JBHRZT010000073.1"/>
</dbReference>
<keyword evidence="2" id="KW-0808">Transferase</keyword>
<dbReference type="InterPro" id="IPR007345">
    <property type="entry name" value="Polysacch_pyruvyl_Trfase"/>
</dbReference>
<evidence type="ECO:0000259" key="1">
    <source>
        <dbReference type="Pfam" id="PF04230"/>
    </source>
</evidence>
<dbReference type="PANTHER" id="PTHR36836">
    <property type="entry name" value="COLANIC ACID BIOSYNTHESIS PROTEIN WCAK"/>
    <property type="match status" value="1"/>
</dbReference>
<evidence type="ECO:0000313" key="3">
    <source>
        <dbReference type="Proteomes" id="UP001595752"/>
    </source>
</evidence>
<dbReference type="EMBL" id="JBHRZT010000073">
    <property type="protein sequence ID" value="MFC3886505.1"/>
    <property type="molecule type" value="Genomic_DNA"/>
</dbReference>
<protein>
    <submittedName>
        <fullName evidence="2">Polysaccharide pyruvyl transferase family protein</fullName>
    </submittedName>
</protein>
<proteinExistence type="predicted"/>
<sequence length="379" mass="42462">MRVGIIGNYGHDNNGDEAILSGILTQLTDHLAIKKENIIVFSNNPENTTRRYGLQSVRLLHKKGNLLLSILHTVKESYAIMKKLDLLIIGGGGLLMDMYKRDAPLYSTLGQLGHYAGCKVAVYGVGAGPITTKPGTFFIKRLIDKADSVSVRDEQSKELLHSIGIQKEIKVIGDPAFFVPSEKKEQAGKRVQKAAVTAVPYFSRQYWPSADDQKYHAYIKGMAQNLDRLVEEKDMKVTFFSTKYPQDIEVTKDIFGQMKYQQAAVIMEDNLYPHHIVDICRGHDLVIGTRLHSLILSVAAGTPIIGIGYHQKVQDFMRTIGKTENFVAIHSLDEQENRFLSLVERMEMDWSGTLQEFDAISSAFKAEAAKGIEQLKNLM</sequence>
<comment type="caution">
    <text evidence="2">The sequence shown here is derived from an EMBL/GenBank/DDBJ whole genome shotgun (WGS) entry which is preliminary data.</text>
</comment>
<name>A0ABV8B9P6_9BACI</name>
<reference evidence="3" key="1">
    <citation type="journal article" date="2019" name="Int. J. Syst. Evol. Microbiol.">
        <title>The Global Catalogue of Microorganisms (GCM) 10K type strain sequencing project: providing services to taxonomists for standard genome sequencing and annotation.</title>
        <authorList>
            <consortium name="The Broad Institute Genomics Platform"/>
            <consortium name="The Broad Institute Genome Sequencing Center for Infectious Disease"/>
            <person name="Wu L."/>
            <person name="Ma J."/>
        </authorList>
    </citation>
    <scope>NUCLEOTIDE SEQUENCE [LARGE SCALE GENOMIC DNA]</scope>
    <source>
        <strain evidence="3">CCUG 61889</strain>
    </source>
</reference>
<feature type="domain" description="Polysaccharide pyruvyl transferase" evidence="1">
    <location>
        <begin position="15"/>
        <end position="310"/>
    </location>
</feature>
<dbReference type="GO" id="GO:0016740">
    <property type="term" value="F:transferase activity"/>
    <property type="evidence" value="ECO:0007669"/>
    <property type="project" value="UniProtKB-KW"/>
</dbReference>
<dbReference type="PANTHER" id="PTHR36836:SF1">
    <property type="entry name" value="COLANIC ACID BIOSYNTHESIS PROTEIN WCAK"/>
    <property type="match status" value="1"/>
</dbReference>